<evidence type="ECO:0000313" key="1">
    <source>
        <dbReference type="EMBL" id="QSS59413.1"/>
    </source>
</evidence>
<organism evidence="1 2">
    <name type="scientific">Ajellomyces capsulatus</name>
    <name type="common">Darling's disease fungus</name>
    <name type="synonym">Histoplasma capsulatum</name>
    <dbReference type="NCBI Taxonomy" id="5037"/>
    <lineage>
        <taxon>Eukaryota</taxon>
        <taxon>Fungi</taxon>
        <taxon>Dikarya</taxon>
        <taxon>Ascomycota</taxon>
        <taxon>Pezizomycotina</taxon>
        <taxon>Eurotiomycetes</taxon>
        <taxon>Eurotiomycetidae</taxon>
        <taxon>Onygenales</taxon>
        <taxon>Ajellomycetaceae</taxon>
        <taxon>Histoplasma</taxon>
    </lineage>
</organism>
<dbReference type="Gene3D" id="1.10.510.10">
    <property type="entry name" value="Transferase(Phosphotransferase) domain 1"/>
    <property type="match status" value="1"/>
</dbReference>
<gene>
    <name evidence="1" type="ORF">I7I51_08848</name>
</gene>
<dbReference type="VEuPathDB" id="FungiDB:I7I51_08848"/>
<accession>A0A8A1M3T2</accession>
<protein>
    <recommendedName>
        <fullName evidence="3">Protein kinase domain-containing protein</fullName>
    </recommendedName>
</protein>
<evidence type="ECO:0008006" key="3">
    <source>
        <dbReference type="Google" id="ProtNLM"/>
    </source>
</evidence>
<sequence length="282" mass="32109">MLWEGFIWQARAGIETVTAGGGAILRRRRKRCEGRRCACIYIPSADGFPTGSQSGGLGPPPRDLPRPIGQFGSNACKPLGTTLEHNLASHGGCHGVAEFSPEQLLIGRQIRQCINFAQYVLWSGQDKFILKDISKTTFSSFNEDIHSQLHEGPFLQLPHDTIPDQQIFVYKYMDDDFLSLVRKQISMQVKKQFLKASLQEIAELHSHDIVHLDEESSLQFNDKEVNSQVAYYHPYKPFSDWPNVNDDKFEDVIHWMTNLDSQKQATAREVLEHPWFAGCELY</sequence>
<evidence type="ECO:0000313" key="2">
    <source>
        <dbReference type="Proteomes" id="UP000663671"/>
    </source>
</evidence>
<dbReference type="InterPro" id="IPR011009">
    <property type="entry name" value="Kinase-like_dom_sf"/>
</dbReference>
<dbReference type="AlphaFoldDB" id="A0A8A1M3T2"/>
<name>A0A8A1M3T2_AJECA</name>
<dbReference type="OrthoDB" id="4062651at2759"/>
<proteinExistence type="predicted"/>
<dbReference type="Proteomes" id="UP000663671">
    <property type="component" value="Chromosome 2"/>
</dbReference>
<reference evidence="1" key="1">
    <citation type="submission" date="2021-01" db="EMBL/GenBank/DDBJ databases">
        <title>Chromosome-level genome assembly of a human fungal pathogen reveals clustering of transcriptionally co-regulated genes.</title>
        <authorList>
            <person name="Voorhies M."/>
            <person name="Cohen S."/>
            <person name="Shea T.P."/>
            <person name="Petrus S."/>
            <person name="Munoz J.F."/>
            <person name="Poplawski S."/>
            <person name="Goldman W.E."/>
            <person name="Michael T."/>
            <person name="Cuomo C.A."/>
            <person name="Sil A."/>
            <person name="Beyhan S."/>
        </authorList>
    </citation>
    <scope>NUCLEOTIDE SEQUENCE</scope>
    <source>
        <strain evidence="1">WU24</strain>
    </source>
</reference>
<dbReference type="EMBL" id="CP069109">
    <property type="protein sequence ID" value="QSS59413.1"/>
    <property type="molecule type" value="Genomic_DNA"/>
</dbReference>
<dbReference type="SUPFAM" id="SSF56112">
    <property type="entry name" value="Protein kinase-like (PK-like)"/>
    <property type="match status" value="1"/>
</dbReference>